<evidence type="ECO:0000259" key="4">
    <source>
        <dbReference type="PROSITE" id="PS50956"/>
    </source>
</evidence>
<reference evidence="5" key="1">
    <citation type="submission" date="2021-04" db="EMBL/GenBank/DDBJ databases">
        <title>Biosynthetic gene clusters of Dactylosporangioum roseum.</title>
        <authorList>
            <person name="Hartkoorn R.C."/>
            <person name="Beaudoing E."/>
            <person name="Hot D."/>
            <person name="Moureu S."/>
        </authorList>
    </citation>
    <scope>NUCLEOTIDE SEQUENCE</scope>
    <source>
        <strain evidence="5">NRRL B-16295</strain>
    </source>
</reference>
<accession>A0ABY5ZEU7</accession>
<keyword evidence="2" id="KW-0238">DNA-binding</keyword>
<protein>
    <submittedName>
        <fullName evidence="5">Lrp/AsnC family transcriptional regulator</fullName>
    </submittedName>
</protein>
<organism evidence="5 6">
    <name type="scientific">Dactylosporangium roseum</name>
    <dbReference type="NCBI Taxonomy" id="47989"/>
    <lineage>
        <taxon>Bacteria</taxon>
        <taxon>Bacillati</taxon>
        <taxon>Actinomycetota</taxon>
        <taxon>Actinomycetes</taxon>
        <taxon>Micromonosporales</taxon>
        <taxon>Micromonosporaceae</taxon>
        <taxon>Dactylosporangium</taxon>
    </lineage>
</organism>
<dbReference type="EMBL" id="CP073721">
    <property type="protein sequence ID" value="UWZ39168.1"/>
    <property type="molecule type" value="Genomic_DNA"/>
</dbReference>
<gene>
    <name evidence="5" type="ORF">Drose_13610</name>
</gene>
<dbReference type="Gene3D" id="1.10.10.10">
    <property type="entry name" value="Winged helix-like DNA-binding domain superfamily/Winged helix DNA-binding domain"/>
    <property type="match status" value="1"/>
</dbReference>
<name>A0ABY5ZEU7_9ACTN</name>
<dbReference type="PROSITE" id="PS50956">
    <property type="entry name" value="HTH_ASNC_2"/>
    <property type="match status" value="1"/>
</dbReference>
<dbReference type="InterPro" id="IPR000485">
    <property type="entry name" value="AsnC-type_HTH_dom"/>
</dbReference>
<dbReference type="InterPro" id="IPR011991">
    <property type="entry name" value="ArsR-like_HTH"/>
</dbReference>
<dbReference type="Pfam" id="PF13412">
    <property type="entry name" value="HTH_24"/>
    <property type="match status" value="1"/>
</dbReference>
<dbReference type="InterPro" id="IPR036390">
    <property type="entry name" value="WH_DNA-bd_sf"/>
</dbReference>
<dbReference type="Pfam" id="PF01037">
    <property type="entry name" value="AsnC_trans_reg"/>
    <property type="match status" value="1"/>
</dbReference>
<dbReference type="InterPro" id="IPR019887">
    <property type="entry name" value="Tscrpt_reg_AsnC/Lrp_C"/>
</dbReference>
<keyword evidence="3" id="KW-0804">Transcription</keyword>
<dbReference type="Gene3D" id="3.30.70.920">
    <property type="match status" value="1"/>
</dbReference>
<sequence length="158" mass="17809">MVALDETDERIVDALRADGRLSMRALAERLHISRANVYTRVERLHRTGVITGYRAIVDPYRRGYGVSAYVYLKISQHSWKVVRQRVLDIPEVEHGALVSGDNDIVLLVRARDTIALRDLVLTRLQGMPDVLSTQTVLIFDELPHGHSVETAEPNRADG</sequence>
<dbReference type="InterPro" id="IPR036388">
    <property type="entry name" value="WH-like_DNA-bd_sf"/>
</dbReference>
<dbReference type="Proteomes" id="UP001058271">
    <property type="component" value="Chromosome"/>
</dbReference>
<keyword evidence="6" id="KW-1185">Reference proteome</keyword>
<evidence type="ECO:0000313" key="6">
    <source>
        <dbReference type="Proteomes" id="UP001058271"/>
    </source>
</evidence>
<dbReference type="CDD" id="cd00090">
    <property type="entry name" value="HTH_ARSR"/>
    <property type="match status" value="1"/>
</dbReference>
<evidence type="ECO:0000256" key="2">
    <source>
        <dbReference type="ARBA" id="ARBA00023125"/>
    </source>
</evidence>
<dbReference type="SUPFAM" id="SSF54909">
    <property type="entry name" value="Dimeric alpha+beta barrel"/>
    <property type="match status" value="1"/>
</dbReference>
<dbReference type="SUPFAM" id="SSF46785">
    <property type="entry name" value="Winged helix' DNA-binding domain"/>
    <property type="match status" value="1"/>
</dbReference>
<keyword evidence="1" id="KW-0805">Transcription regulation</keyword>
<dbReference type="RefSeq" id="WP_260728568.1">
    <property type="nucleotide sequence ID" value="NZ_BAAABS010000015.1"/>
</dbReference>
<proteinExistence type="predicted"/>
<evidence type="ECO:0000313" key="5">
    <source>
        <dbReference type="EMBL" id="UWZ39168.1"/>
    </source>
</evidence>
<dbReference type="PANTHER" id="PTHR30154">
    <property type="entry name" value="LEUCINE-RESPONSIVE REGULATORY PROTEIN"/>
    <property type="match status" value="1"/>
</dbReference>
<evidence type="ECO:0000256" key="3">
    <source>
        <dbReference type="ARBA" id="ARBA00023163"/>
    </source>
</evidence>
<dbReference type="InterPro" id="IPR019888">
    <property type="entry name" value="Tscrpt_reg_AsnC-like"/>
</dbReference>
<dbReference type="SMART" id="SM00344">
    <property type="entry name" value="HTH_ASNC"/>
    <property type="match status" value="1"/>
</dbReference>
<dbReference type="PRINTS" id="PR00033">
    <property type="entry name" value="HTHASNC"/>
</dbReference>
<dbReference type="InterPro" id="IPR011008">
    <property type="entry name" value="Dimeric_a/b-barrel"/>
</dbReference>
<evidence type="ECO:0000256" key="1">
    <source>
        <dbReference type="ARBA" id="ARBA00023015"/>
    </source>
</evidence>
<dbReference type="PANTHER" id="PTHR30154:SF34">
    <property type="entry name" value="TRANSCRIPTIONAL REGULATOR AZLB"/>
    <property type="match status" value="1"/>
</dbReference>
<feature type="domain" description="HTH asnC-type" evidence="4">
    <location>
        <begin position="4"/>
        <end position="65"/>
    </location>
</feature>